<evidence type="ECO:0000259" key="12">
    <source>
        <dbReference type="PROSITE" id="PS50203"/>
    </source>
</evidence>
<comment type="caution">
    <text evidence="13">The sequence shown here is derived from an EMBL/GenBank/DDBJ whole genome shotgun (WGS) entry which is preliminary data.</text>
</comment>
<keyword evidence="6" id="KW-0863">Zinc-finger</keyword>
<evidence type="ECO:0000256" key="11">
    <source>
        <dbReference type="PROSITE-ProRule" id="PRU00239"/>
    </source>
</evidence>
<feature type="active site" evidence="10 11">
    <location>
        <position position="332"/>
    </location>
</feature>
<dbReference type="GO" id="GO:0005737">
    <property type="term" value="C:cytoplasm"/>
    <property type="evidence" value="ECO:0007669"/>
    <property type="project" value="TreeGrafter"/>
</dbReference>
<keyword evidence="2" id="KW-0597">Phosphoprotein</keyword>
<sequence length="555" mass="63561">MSFSDITHTLPLEPIDTITNSNDHLKPISYLDINQNYFHSNYQHIKEDNIIQQRVASFNWNSHINSCANSTQSVVTAINDQPDIVIGDELLLDDSQTIRIGSEYLEKFVNHWKQFSNCILIRPNPFSSDIVQGLLGNCWFLSALALIAERSELLEKILLTTSQEFEKTKRATIRLFKQGRWHSVIVDNLLPVNKFGKLIFSQAKREQLFVPLIEKALAKLNGGYEALRGGLTSEGMTTLTGFPCEIVWLPNKQCIDNAHLKNGIVAIEQKEELWIKIVSYFTTGFLIGASCGRCSNTISFTEYRSIGLLEEHAYSVLDVYSKSDLRLIKLRNPWGTMVWKGDWSDTSLTWNDNLRKELIPEGAEEGIFWISFDDFCRYFEMIIVCKTQLGLHEYAFEGAIPGYTNDCLSNWIVYEISIDEQLTQEYYTQTQLTATLYQDKSNEPLAIFLVIYELLNSNTSPVIGSLVGFSICNAQSSVTVECDLRRNHRYLLGAFTFNNWYTEEDTYHPKKYIIRMQSMRQLLIKSFKPNSILLGDMIMHYARSVGSSIHVSPLQ</sequence>
<feature type="active site" evidence="10 11">
    <location>
        <position position="312"/>
    </location>
</feature>
<dbReference type="EMBL" id="JAPWDV010000003">
    <property type="protein sequence ID" value="KAJ6217667.1"/>
    <property type="molecule type" value="Genomic_DNA"/>
</dbReference>
<dbReference type="Gene3D" id="3.90.70.10">
    <property type="entry name" value="Cysteine proteinases"/>
    <property type="match status" value="1"/>
</dbReference>
<evidence type="ECO:0000256" key="9">
    <source>
        <dbReference type="ARBA" id="ARBA00022833"/>
    </source>
</evidence>
<dbReference type="Pfam" id="PF00648">
    <property type="entry name" value="Peptidase_C2"/>
    <property type="match status" value="1"/>
</dbReference>
<evidence type="ECO:0000256" key="1">
    <source>
        <dbReference type="ARBA" id="ARBA00007623"/>
    </source>
</evidence>
<evidence type="ECO:0000313" key="13">
    <source>
        <dbReference type="EMBL" id="KAJ6217667.1"/>
    </source>
</evidence>
<dbReference type="SMART" id="SM00230">
    <property type="entry name" value="CysPc"/>
    <property type="match status" value="1"/>
</dbReference>
<dbReference type="CDD" id="cd00044">
    <property type="entry name" value="CysPc"/>
    <property type="match status" value="1"/>
</dbReference>
<dbReference type="SUPFAM" id="SSF54001">
    <property type="entry name" value="Cysteine proteinases"/>
    <property type="match status" value="1"/>
</dbReference>
<dbReference type="AlphaFoldDB" id="A0A9Q0M566"/>
<evidence type="ECO:0000256" key="8">
    <source>
        <dbReference type="ARBA" id="ARBA00022807"/>
    </source>
</evidence>
<keyword evidence="9" id="KW-0862">Zinc</keyword>
<dbReference type="PANTHER" id="PTHR10183:SF382">
    <property type="entry name" value="CALPAIN-15"/>
    <property type="match status" value="1"/>
</dbReference>
<accession>A0A9Q0M566</accession>
<dbReference type="InterPro" id="IPR000169">
    <property type="entry name" value="Pept_cys_AS"/>
</dbReference>
<keyword evidence="3 11" id="KW-0645">Protease</keyword>
<dbReference type="PROSITE" id="PS50203">
    <property type="entry name" value="CALPAIN_CAT"/>
    <property type="match status" value="1"/>
</dbReference>
<dbReference type="PROSITE" id="PS00139">
    <property type="entry name" value="THIOL_PROTEASE_CYS"/>
    <property type="match status" value="1"/>
</dbReference>
<dbReference type="FunFam" id="3.90.70.10:FF:000010">
    <property type="entry name" value="Calpain 15"/>
    <property type="match status" value="1"/>
</dbReference>
<evidence type="ECO:0000256" key="4">
    <source>
        <dbReference type="ARBA" id="ARBA00022723"/>
    </source>
</evidence>
<keyword evidence="5" id="KW-0677">Repeat</keyword>
<reference evidence="13" key="1">
    <citation type="submission" date="2022-12" db="EMBL/GenBank/DDBJ databases">
        <title>Genome assemblies of Blomia tropicalis.</title>
        <authorList>
            <person name="Cui Y."/>
        </authorList>
    </citation>
    <scope>NUCLEOTIDE SEQUENCE</scope>
    <source>
        <tissue evidence="13">Adult mites</tissue>
    </source>
</reference>
<feature type="active site" evidence="10 11">
    <location>
        <position position="138"/>
    </location>
</feature>
<evidence type="ECO:0000256" key="3">
    <source>
        <dbReference type="ARBA" id="ARBA00022670"/>
    </source>
</evidence>
<comment type="similarity">
    <text evidence="1">Belongs to the peptidase C2 family.</text>
</comment>
<evidence type="ECO:0000256" key="6">
    <source>
        <dbReference type="ARBA" id="ARBA00022771"/>
    </source>
</evidence>
<keyword evidence="14" id="KW-1185">Reference proteome</keyword>
<keyword evidence="7 11" id="KW-0378">Hydrolase</keyword>
<dbReference type="GO" id="GO:0008270">
    <property type="term" value="F:zinc ion binding"/>
    <property type="evidence" value="ECO:0007669"/>
    <property type="project" value="UniProtKB-KW"/>
</dbReference>
<dbReference type="InterPro" id="IPR022684">
    <property type="entry name" value="Calpain_cysteine_protease"/>
</dbReference>
<evidence type="ECO:0000256" key="7">
    <source>
        <dbReference type="ARBA" id="ARBA00022801"/>
    </source>
</evidence>
<dbReference type="PANTHER" id="PTHR10183">
    <property type="entry name" value="CALPAIN"/>
    <property type="match status" value="1"/>
</dbReference>
<dbReference type="InterPro" id="IPR038765">
    <property type="entry name" value="Papain-like_cys_pep_sf"/>
</dbReference>
<gene>
    <name evidence="13" type="ORF">RDWZM_008824</name>
</gene>
<evidence type="ECO:0000256" key="2">
    <source>
        <dbReference type="ARBA" id="ARBA00022553"/>
    </source>
</evidence>
<protein>
    <recommendedName>
        <fullName evidence="12">Calpain catalytic domain-containing protein</fullName>
    </recommendedName>
</protein>
<evidence type="ECO:0000256" key="5">
    <source>
        <dbReference type="ARBA" id="ARBA00022737"/>
    </source>
</evidence>
<dbReference type="InterPro" id="IPR001300">
    <property type="entry name" value="Peptidase_C2_calpain_cat"/>
</dbReference>
<feature type="domain" description="Calpain catalytic" evidence="12">
    <location>
        <begin position="128"/>
        <end position="388"/>
    </location>
</feature>
<organism evidence="13 14">
    <name type="scientific">Blomia tropicalis</name>
    <name type="common">Mite</name>
    <dbReference type="NCBI Taxonomy" id="40697"/>
    <lineage>
        <taxon>Eukaryota</taxon>
        <taxon>Metazoa</taxon>
        <taxon>Ecdysozoa</taxon>
        <taxon>Arthropoda</taxon>
        <taxon>Chelicerata</taxon>
        <taxon>Arachnida</taxon>
        <taxon>Acari</taxon>
        <taxon>Acariformes</taxon>
        <taxon>Sarcoptiformes</taxon>
        <taxon>Astigmata</taxon>
        <taxon>Glycyphagoidea</taxon>
        <taxon>Echimyopodidae</taxon>
        <taxon>Blomia</taxon>
    </lineage>
</organism>
<dbReference type="GO" id="GO:0006508">
    <property type="term" value="P:proteolysis"/>
    <property type="evidence" value="ECO:0007669"/>
    <property type="project" value="UniProtKB-KW"/>
</dbReference>
<evidence type="ECO:0000256" key="10">
    <source>
        <dbReference type="PIRSR" id="PIRSR622684-1"/>
    </source>
</evidence>
<evidence type="ECO:0000313" key="14">
    <source>
        <dbReference type="Proteomes" id="UP001142055"/>
    </source>
</evidence>
<keyword evidence="8 11" id="KW-0788">Thiol protease</keyword>
<dbReference type="PRINTS" id="PR00704">
    <property type="entry name" value="CALPAIN"/>
</dbReference>
<dbReference type="Proteomes" id="UP001142055">
    <property type="component" value="Chromosome 3"/>
</dbReference>
<name>A0A9Q0M566_BLOTA</name>
<keyword evidence="4" id="KW-0479">Metal-binding</keyword>
<proteinExistence type="inferred from homology"/>
<dbReference type="GO" id="GO:0004198">
    <property type="term" value="F:calcium-dependent cysteine-type endopeptidase activity"/>
    <property type="evidence" value="ECO:0007669"/>
    <property type="project" value="InterPro"/>
</dbReference>